<evidence type="ECO:0000313" key="2">
    <source>
        <dbReference type="Proteomes" id="UP000515514"/>
    </source>
</evidence>
<accession>A0A7G8PXR8</accession>
<dbReference type="EMBL" id="CP052909">
    <property type="protein sequence ID" value="QNJ99134.1"/>
    <property type="molecule type" value="Genomic_DNA"/>
</dbReference>
<reference evidence="1 2" key="1">
    <citation type="submission" date="2020-04" db="EMBL/GenBank/DDBJ databases">
        <title>Genome sequence of Altibacter aquimarinus strain ALE3EI.</title>
        <authorList>
            <person name="Oh H.-M."/>
            <person name="Jang D."/>
        </authorList>
    </citation>
    <scope>NUCLEOTIDE SEQUENCE [LARGE SCALE GENOMIC DNA]</scope>
    <source>
        <strain evidence="1 2">ALE3EI</strain>
    </source>
</reference>
<dbReference type="RefSeq" id="WP_186989379.1">
    <property type="nucleotide sequence ID" value="NZ_CP052909.1"/>
</dbReference>
<dbReference type="Proteomes" id="UP000515514">
    <property type="component" value="Chromosome"/>
</dbReference>
<keyword evidence="2" id="KW-1185">Reference proteome</keyword>
<proteinExistence type="predicted"/>
<name>A0A7G8PXR8_9FLAO</name>
<gene>
    <name evidence="1" type="ORF">ALE3EI_2605</name>
</gene>
<protein>
    <submittedName>
        <fullName evidence="1">Uncharacterized protein</fullName>
    </submittedName>
</protein>
<sequence length="131" mass="15785">MEIEFTHKSDAHRRLCIQKDLNELSHWIDTLSEVNNEIEHLKVIEKQLLKNNNIETNLLGFRRKNTLVIGMLCKYEQELKTEFDYGKKGYDHVRAKEHEKKRNMYSTFVTEFNEFRSKVYTALTKFRRTSL</sequence>
<evidence type="ECO:0000313" key="1">
    <source>
        <dbReference type="EMBL" id="QNJ99134.1"/>
    </source>
</evidence>
<dbReference type="KEGG" id="alti:ALE3EI_2605"/>
<organism evidence="1 2">
    <name type="scientific">Constantimarinum furrinae</name>
    <dbReference type="NCBI Taxonomy" id="2562285"/>
    <lineage>
        <taxon>Bacteria</taxon>
        <taxon>Pseudomonadati</taxon>
        <taxon>Bacteroidota</taxon>
        <taxon>Flavobacteriia</taxon>
        <taxon>Flavobacteriales</taxon>
        <taxon>Flavobacteriaceae</taxon>
        <taxon>Altibacter/Constantimarinum group</taxon>
        <taxon>Constantimarinum</taxon>
    </lineage>
</organism>
<dbReference type="AlphaFoldDB" id="A0A7G8PXR8"/>